<feature type="signal peptide" evidence="1">
    <location>
        <begin position="1"/>
        <end position="20"/>
    </location>
</feature>
<dbReference type="AlphaFoldDB" id="A0A379GAT0"/>
<dbReference type="EMBL" id="UGTP01000006">
    <property type="protein sequence ID" value="SUC38129.1"/>
    <property type="molecule type" value="Genomic_DNA"/>
</dbReference>
<accession>A0A379GAT0</accession>
<evidence type="ECO:0000313" key="2">
    <source>
        <dbReference type="EMBL" id="SUC38129.1"/>
    </source>
</evidence>
<sequence>MKKLLSMFVGLLTIFGICSCTDNEVMEPVVSDSESDMEILSRFVDVNETTNEYYINENKKTRALSYVTGSDLQKLEKVSPLSIEKYKANLRSLNAQVANAISDPNTAYIVFSVNGKTLVKQVRENASFNISVSKKDAVTRARGSFPSLSINGGSQSSTGVFYDSSRTLRMQVNLGPSSFSTYYFFEILNPNAKPSPDNNITTPESVSFSGIGMLPNNNFTWTSYWDANVAGKGFKWEFRGKGNNPSYGFIANCTFSY</sequence>
<protein>
    <submittedName>
        <fullName evidence="2">Uncharacterized protein</fullName>
    </submittedName>
</protein>
<name>A0A379GAT0_9BACT</name>
<dbReference type="PROSITE" id="PS51257">
    <property type="entry name" value="PROKAR_LIPOPROTEIN"/>
    <property type="match status" value="1"/>
</dbReference>
<gene>
    <name evidence="2" type="ORF">NCTC13043_02630</name>
</gene>
<dbReference type="RefSeq" id="WP_115084411.1">
    <property type="nucleotide sequence ID" value="NZ_UGTP01000006.1"/>
</dbReference>
<reference evidence="2 3" key="1">
    <citation type="submission" date="2018-06" db="EMBL/GenBank/DDBJ databases">
        <authorList>
            <consortium name="Pathogen Informatics"/>
            <person name="Doyle S."/>
        </authorList>
    </citation>
    <scope>NUCLEOTIDE SEQUENCE [LARGE SCALE GENOMIC DNA]</scope>
    <source>
        <strain evidence="2 3">NCTC13043</strain>
    </source>
</reference>
<keyword evidence="1" id="KW-0732">Signal</keyword>
<dbReference type="Proteomes" id="UP000254235">
    <property type="component" value="Unassembled WGS sequence"/>
</dbReference>
<evidence type="ECO:0000313" key="3">
    <source>
        <dbReference type="Proteomes" id="UP000254235"/>
    </source>
</evidence>
<organism evidence="2 3">
    <name type="scientific">Prevotella pallens</name>
    <dbReference type="NCBI Taxonomy" id="60133"/>
    <lineage>
        <taxon>Bacteria</taxon>
        <taxon>Pseudomonadati</taxon>
        <taxon>Bacteroidota</taxon>
        <taxon>Bacteroidia</taxon>
        <taxon>Bacteroidales</taxon>
        <taxon>Prevotellaceae</taxon>
        <taxon>Prevotella</taxon>
    </lineage>
</organism>
<proteinExistence type="predicted"/>
<dbReference type="GeneID" id="78572216"/>
<dbReference type="OrthoDB" id="1024482at2"/>
<evidence type="ECO:0000256" key="1">
    <source>
        <dbReference type="SAM" id="SignalP"/>
    </source>
</evidence>
<feature type="chain" id="PRO_5016796713" evidence="1">
    <location>
        <begin position="21"/>
        <end position="257"/>
    </location>
</feature>